<dbReference type="Proteomes" id="UP000523601">
    <property type="component" value="Unassembled WGS sequence"/>
</dbReference>
<name>A0ABX2PBH9_9RHOB</name>
<evidence type="ECO:0000313" key="2">
    <source>
        <dbReference type="EMBL" id="NVO26832.1"/>
    </source>
</evidence>
<dbReference type="PROSITE" id="PS50937">
    <property type="entry name" value="HTH_MERR_2"/>
    <property type="match status" value="1"/>
</dbReference>
<dbReference type="EMBL" id="JABCJD010000002">
    <property type="protein sequence ID" value="NVO26832.1"/>
    <property type="molecule type" value="Genomic_DNA"/>
</dbReference>
<dbReference type="SUPFAM" id="SSF46955">
    <property type="entry name" value="Putative DNA-binding domain"/>
    <property type="match status" value="1"/>
</dbReference>
<accession>A0ABX2PBH9</accession>
<dbReference type="Gene3D" id="1.10.1660.10">
    <property type="match status" value="1"/>
</dbReference>
<evidence type="ECO:0000259" key="1">
    <source>
        <dbReference type="PROSITE" id="PS50937"/>
    </source>
</evidence>
<dbReference type="RefSeq" id="WP_176853245.1">
    <property type="nucleotide sequence ID" value="NZ_JABCJD010000002.1"/>
</dbReference>
<feature type="domain" description="HTH merR-type" evidence="1">
    <location>
        <begin position="11"/>
        <end position="79"/>
    </location>
</feature>
<gene>
    <name evidence="2" type="ORF">HJ526_05335</name>
</gene>
<dbReference type="InterPro" id="IPR000551">
    <property type="entry name" value="MerR-type_HTH_dom"/>
</dbReference>
<dbReference type="SMART" id="SM00422">
    <property type="entry name" value="HTH_MERR"/>
    <property type="match status" value="1"/>
</dbReference>
<dbReference type="CDD" id="cd04765">
    <property type="entry name" value="HTH_MlrA-like_sg2"/>
    <property type="match status" value="1"/>
</dbReference>
<protein>
    <submittedName>
        <fullName evidence="2">MerR family transcriptional regulator</fullName>
    </submittedName>
</protein>
<organism evidence="2 3">
    <name type="scientific">Donghicola mangrovi</name>
    <dbReference type="NCBI Taxonomy" id="2729614"/>
    <lineage>
        <taxon>Bacteria</taxon>
        <taxon>Pseudomonadati</taxon>
        <taxon>Pseudomonadota</taxon>
        <taxon>Alphaproteobacteria</taxon>
        <taxon>Rhodobacterales</taxon>
        <taxon>Roseobacteraceae</taxon>
        <taxon>Donghicola</taxon>
    </lineage>
</organism>
<proteinExistence type="predicted"/>
<dbReference type="InterPro" id="IPR009061">
    <property type="entry name" value="DNA-bd_dom_put_sf"/>
</dbReference>
<keyword evidence="3" id="KW-1185">Reference proteome</keyword>
<evidence type="ECO:0000313" key="3">
    <source>
        <dbReference type="Proteomes" id="UP000523601"/>
    </source>
</evidence>
<comment type="caution">
    <text evidence="2">The sequence shown here is derived from an EMBL/GenBank/DDBJ whole genome shotgun (WGS) entry which is preliminary data.</text>
</comment>
<reference evidence="2 3" key="1">
    <citation type="submission" date="2020-04" db="EMBL/GenBank/DDBJ databases">
        <title>Donghicola sp., a member of the Rhodobacteraceae family isolated from mangrove forest in Thailand.</title>
        <authorList>
            <person name="Charoenyingcharoen P."/>
            <person name="Yukphan P."/>
        </authorList>
    </citation>
    <scope>NUCLEOTIDE SEQUENCE [LARGE SCALE GENOMIC DNA]</scope>
    <source>
        <strain evidence="2 3">C2-DW-16</strain>
    </source>
</reference>
<dbReference type="Pfam" id="PF13411">
    <property type="entry name" value="MerR_1"/>
    <property type="match status" value="1"/>
</dbReference>
<sequence>MAHKSPDAFRTISEVADWLETPAHVLRFWESKFTQVKPIKRAGGRRYYRPADMELLGGIKKLLHDEGMTIKGVQKVLRQQGVKYVSGLSEPVSLDDTPSVTEAQADAPVAQPEATPAVTEAVVPAQAPLPPLPETIRTPLAEVQETNAQGNLFGDGFEEEDEIELLEVEVEDEPAPPPAEVIPLRRAPAPMEAAEPQPEPESAPAIPENIPAAAVPAPAEPAPRILAMVLQSPEKHLAALQNMAPQIRALHARLSQTK</sequence>